<dbReference type="SUPFAM" id="SSF55781">
    <property type="entry name" value="GAF domain-like"/>
    <property type="match status" value="1"/>
</dbReference>
<dbReference type="Proteomes" id="UP000184327">
    <property type="component" value="Unassembled WGS sequence"/>
</dbReference>
<dbReference type="PANTHER" id="PTHR38765:SF1">
    <property type="entry name" value="DUF484 DOMAIN-CONTAINING PROTEIN"/>
    <property type="match status" value="1"/>
</dbReference>
<gene>
    <name evidence="2" type="ORF">SAMN02745117_02653</name>
</gene>
<reference evidence="2 3" key="1">
    <citation type="submission" date="2016-11" db="EMBL/GenBank/DDBJ databases">
        <authorList>
            <person name="Jaros S."/>
            <person name="Januszkiewicz K."/>
            <person name="Wedrychowicz H."/>
        </authorList>
    </citation>
    <scope>NUCLEOTIDE SEQUENCE [LARGE SCALE GENOMIC DNA]</scope>
    <source>
        <strain evidence="2 3">DSM 16112</strain>
    </source>
</reference>
<dbReference type="Pfam" id="PF04340">
    <property type="entry name" value="DUF484"/>
    <property type="match status" value="1"/>
</dbReference>
<dbReference type="PANTHER" id="PTHR38765">
    <property type="entry name" value="DUF484 DOMAIN-CONTAINING PROTEIN"/>
    <property type="match status" value="1"/>
</dbReference>
<organism evidence="2 3">
    <name type="scientific">Lampropedia hyalina DSM 16112</name>
    <dbReference type="NCBI Taxonomy" id="1122156"/>
    <lineage>
        <taxon>Bacteria</taxon>
        <taxon>Pseudomonadati</taxon>
        <taxon>Pseudomonadota</taxon>
        <taxon>Betaproteobacteria</taxon>
        <taxon>Burkholderiales</taxon>
        <taxon>Comamonadaceae</taxon>
        <taxon>Lampropedia</taxon>
    </lineage>
</organism>
<dbReference type="Gene3D" id="3.30.450.40">
    <property type="match status" value="1"/>
</dbReference>
<name>A0A1M5ERK2_9BURK</name>
<dbReference type="InterPro" id="IPR007435">
    <property type="entry name" value="DUF484"/>
</dbReference>
<evidence type="ECO:0000256" key="1">
    <source>
        <dbReference type="SAM" id="MobiDB-lite"/>
    </source>
</evidence>
<evidence type="ECO:0000313" key="2">
    <source>
        <dbReference type="EMBL" id="SHF81807.1"/>
    </source>
</evidence>
<protein>
    <submittedName>
        <fullName evidence="2">Uncharacterized conserved protein YigA, DUF484 family</fullName>
    </submittedName>
</protein>
<dbReference type="EMBL" id="FQUZ01000044">
    <property type="protein sequence ID" value="SHF81807.1"/>
    <property type="molecule type" value="Genomic_DNA"/>
</dbReference>
<feature type="compositionally biased region" description="Low complexity" evidence="1">
    <location>
        <begin position="278"/>
        <end position="291"/>
    </location>
</feature>
<evidence type="ECO:0000313" key="3">
    <source>
        <dbReference type="Proteomes" id="UP000184327"/>
    </source>
</evidence>
<accession>A0A1M5ERK2</accession>
<dbReference type="OrthoDB" id="8525200at2"/>
<dbReference type="STRING" id="1122156.SAMN02745117_02653"/>
<dbReference type="InterPro" id="IPR029016">
    <property type="entry name" value="GAF-like_dom_sf"/>
</dbReference>
<keyword evidence="3" id="KW-1185">Reference proteome</keyword>
<feature type="region of interest" description="Disordered" evidence="1">
    <location>
        <begin position="265"/>
        <end position="321"/>
    </location>
</feature>
<dbReference type="AlphaFoldDB" id="A0A1M5ERK2"/>
<sequence length="321" mass="34412">MTTTNTLQQAGFTTEEDIASYLISTPEFFERFAEVLASVQLINPQASTAVSLQERQVGILREKVKKLEAAIVEMMGYGSENAQIIKKVYGWTCALIQIRHAADLPSAIVSGLQQQFDVPQVFLHLWDVDALYADLPEAQNVPLAAQQYAQTLEQPYCGLRGGIEGLQGLAGEGADIAGVQSLAVLPLRYGSLEDLGRTFGYVVLASPDAHRYTPDMRTELLVRLAELSSAALQRLLPPQWLEEAERQRQQSLLAQGLEAEAAEAVGDAVAHAAHEEATQPASPAATDTAPAEPQPDPAPCSDTPTERLPGQTAAAIPSAGS</sequence>
<dbReference type="RefSeq" id="WP_073357146.1">
    <property type="nucleotide sequence ID" value="NZ_FQUZ01000044.1"/>
</dbReference>
<proteinExistence type="predicted"/>